<organism evidence="1 2">
    <name type="scientific">Lactobacillus crispatus (strain ST1)</name>
    <dbReference type="NCBI Taxonomy" id="748671"/>
    <lineage>
        <taxon>Bacteria</taxon>
        <taxon>Bacillati</taxon>
        <taxon>Bacillota</taxon>
        <taxon>Bacilli</taxon>
        <taxon>Lactobacillales</taxon>
        <taxon>Lactobacillaceae</taxon>
        <taxon>Lactobacillus</taxon>
    </lineage>
</organism>
<evidence type="ECO:0000313" key="2">
    <source>
        <dbReference type="Proteomes" id="UP000002371"/>
    </source>
</evidence>
<dbReference type="KEGG" id="lcr:LCRIS_01228"/>
<dbReference type="AlphaFoldDB" id="D5GY16"/>
<reference evidence="1 2" key="1">
    <citation type="journal article" date="2010" name="J. Bacteriol.">
        <title>Genome sequence of Lactobacillus crispatus ST1.</title>
        <authorList>
            <person name="Ojala T."/>
            <person name="Kuparinen V."/>
            <person name="Koskinen J.P."/>
            <person name="Alatalo E."/>
            <person name="Holm L."/>
            <person name="Auvinen P."/>
            <person name="Edelman S."/>
            <person name="Westerlund-Wikstrom B."/>
            <person name="Korhonen T.K."/>
            <person name="Paulin L."/>
            <person name="Kankainen M."/>
        </authorList>
    </citation>
    <scope>NUCLEOTIDE SEQUENCE [LARGE SCALE GENOMIC DNA]</scope>
    <source>
        <strain evidence="1 2">ST1</strain>
    </source>
</reference>
<evidence type="ECO:0000313" key="1">
    <source>
        <dbReference type="EMBL" id="CBL50675.1"/>
    </source>
</evidence>
<dbReference type="EMBL" id="FN692037">
    <property type="protein sequence ID" value="CBL50675.1"/>
    <property type="molecule type" value="Genomic_DNA"/>
</dbReference>
<reference key="2">
    <citation type="submission" date="2010-03" db="EMBL/GenBank/DDBJ databases">
        <title>Genome Sequence of Lactobacillus crispatus ST1.</title>
        <authorList>
            <person name="Ojala T."/>
            <person name="Kuparinen V."/>
            <person name="Koskinen J.P."/>
            <person name="Alatalo E."/>
            <person name="Holm L."/>
            <person name="Auvinen P."/>
            <person name="Edelman S."/>
            <person name="Westerlund-Wikstroem B."/>
            <person name="Korhonen T.K."/>
            <person name="Paulin L."/>
            <person name="Kankainen M."/>
        </authorList>
    </citation>
    <scope>NUCLEOTIDE SEQUENCE</scope>
    <source>
        <strain>ST1</strain>
    </source>
</reference>
<protein>
    <submittedName>
        <fullName evidence="1">Uncharacterized protein</fullName>
    </submittedName>
</protein>
<accession>D5GY16</accession>
<dbReference type="HOGENOM" id="CLU_1832603_0_0_9"/>
<sequence length="140" mass="15795">MCGEYLSDSITTAELSGSPPHSWRIPIFGVPSLIILRITSTLVENTHNLAHRLQVVEDHLHTRGEYDLLLRRKLTVPGSPPHSWRIQQRLILMVEQVGITSTLVENTSYPPNLLFEVGITSTLVENTLNDPRYINISQSK</sequence>
<proteinExistence type="predicted"/>
<gene>
    <name evidence="1" type="ordered locus">LCRIS_01228</name>
</gene>
<dbReference type="Proteomes" id="UP000002371">
    <property type="component" value="Chromosome"/>
</dbReference>
<name>D5GY16_LACCS</name>